<accession>A0AC34RA30</accession>
<proteinExistence type="predicted"/>
<protein>
    <submittedName>
        <fullName evidence="2">Uncharacterized protein</fullName>
    </submittedName>
</protein>
<dbReference type="WBParaSite" id="JU765_v2.g4876.t1">
    <property type="protein sequence ID" value="JU765_v2.g4876.t1"/>
    <property type="gene ID" value="JU765_v2.g4876"/>
</dbReference>
<reference evidence="2" key="1">
    <citation type="submission" date="2022-11" db="UniProtKB">
        <authorList>
            <consortium name="WormBaseParasite"/>
        </authorList>
    </citation>
    <scope>IDENTIFICATION</scope>
</reference>
<organism evidence="1 2">
    <name type="scientific">Panagrolaimus sp. JU765</name>
    <dbReference type="NCBI Taxonomy" id="591449"/>
    <lineage>
        <taxon>Eukaryota</taxon>
        <taxon>Metazoa</taxon>
        <taxon>Ecdysozoa</taxon>
        <taxon>Nematoda</taxon>
        <taxon>Chromadorea</taxon>
        <taxon>Rhabditida</taxon>
        <taxon>Tylenchina</taxon>
        <taxon>Panagrolaimomorpha</taxon>
        <taxon>Panagrolaimoidea</taxon>
        <taxon>Panagrolaimidae</taxon>
        <taxon>Panagrolaimus</taxon>
    </lineage>
</organism>
<evidence type="ECO:0000313" key="2">
    <source>
        <dbReference type="WBParaSite" id="JU765_v2.g4876.t1"/>
    </source>
</evidence>
<evidence type="ECO:0000313" key="1">
    <source>
        <dbReference type="Proteomes" id="UP000887576"/>
    </source>
</evidence>
<name>A0AC34RA30_9BILA</name>
<sequence>MDPSTSDGVDKPKRKRRTKEEIEQEKVEKEMKKIRREMNAAKNSKCEQFLFCYVDRAVFIFNDGIETEINTRFTERAISSQLAFVDGDYGFGKIVWKRKRIDAVLEDGKVKSLTTLDLEGHFIHVVDEATFGKLTKNNNLAGFIDKITKEHCHQNAIMTLVVYGQGGPRDTVTTTSSIEAFEQNRSQIRYCKTPQDFSF</sequence>
<dbReference type="Proteomes" id="UP000887576">
    <property type="component" value="Unplaced"/>
</dbReference>